<dbReference type="RefSeq" id="WP_274234586.1">
    <property type="nucleotide sequence ID" value="NZ_BAABHQ010000004.1"/>
</dbReference>
<accession>A0ABP9E9F6</accession>
<name>A0ABP9E9F6_9PSEU</name>
<dbReference type="Pfam" id="PF08448">
    <property type="entry name" value="PAS_4"/>
    <property type="match status" value="1"/>
</dbReference>
<keyword evidence="4" id="KW-1185">Reference proteome</keyword>
<dbReference type="Proteomes" id="UP001500457">
    <property type="component" value="Unassembled WGS sequence"/>
</dbReference>
<evidence type="ECO:0000259" key="2">
    <source>
        <dbReference type="Pfam" id="PF08448"/>
    </source>
</evidence>
<evidence type="ECO:0000313" key="4">
    <source>
        <dbReference type="Proteomes" id="UP001500457"/>
    </source>
</evidence>
<dbReference type="Gene3D" id="3.30.450.20">
    <property type="entry name" value="PAS domain"/>
    <property type="match status" value="1"/>
</dbReference>
<sequence length="226" mass="23885">MIKRRDLAAIPDGTVDAVLRSDRLAVTEQVAQQLTRCSLDRVQRVLLRLLARAGLSDPETRQALRAEADELDAAVRAARDVLFASSGGIGRPPDTTPGRRRAAEPVVEEPVETALLDTTGVIVWVNRAWCDFCLANGGDPATAGVGRSFLALCDAAGDPPSATVAAAIRAALQGDLPAPARVEVPCDAPGRPRVFDVLVSTRRDDHGDVLGATVTLSEVVRVPDGR</sequence>
<dbReference type="EMBL" id="BAABHQ010000004">
    <property type="protein sequence ID" value="GAA4870140.1"/>
    <property type="molecule type" value="Genomic_DNA"/>
</dbReference>
<evidence type="ECO:0000256" key="1">
    <source>
        <dbReference type="SAM" id="MobiDB-lite"/>
    </source>
</evidence>
<organism evidence="3 4">
    <name type="scientific">Actinomycetospora straminea</name>
    <dbReference type="NCBI Taxonomy" id="663607"/>
    <lineage>
        <taxon>Bacteria</taxon>
        <taxon>Bacillati</taxon>
        <taxon>Actinomycetota</taxon>
        <taxon>Actinomycetes</taxon>
        <taxon>Pseudonocardiales</taxon>
        <taxon>Pseudonocardiaceae</taxon>
        <taxon>Actinomycetospora</taxon>
    </lineage>
</organism>
<feature type="region of interest" description="Disordered" evidence="1">
    <location>
        <begin position="86"/>
        <end position="106"/>
    </location>
</feature>
<reference evidence="4" key="1">
    <citation type="journal article" date="2019" name="Int. J. Syst. Evol. Microbiol.">
        <title>The Global Catalogue of Microorganisms (GCM) 10K type strain sequencing project: providing services to taxonomists for standard genome sequencing and annotation.</title>
        <authorList>
            <consortium name="The Broad Institute Genomics Platform"/>
            <consortium name="The Broad Institute Genome Sequencing Center for Infectious Disease"/>
            <person name="Wu L."/>
            <person name="Ma J."/>
        </authorList>
    </citation>
    <scope>NUCLEOTIDE SEQUENCE [LARGE SCALE GENOMIC DNA]</scope>
    <source>
        <strain evidence="4">JCM 17983</strain>
    </source>
</reference>
<proteinExistence type="predicted"/>
<evidence type="ECO:0000313" key="3">
    <source>
        <dbReference type="EMBL" id="GAA4870140.1"/>
    </source>
</evidence>
<dbReference type="SUPFAM" id="SSF55785">
    <property type="entry name" value="PYP-like sensor domain (PAS domain)"/>
    <property type="match status" value="1"/>
</dbReference>
<dbReference type="InterPro" id="IPR035965">
    <property type="entry name" value="PAS-like_dom_sf"/>
</dbReference>
<feature type="domain" description="PAS fold-4" evidence="2">
    <location>
        <begin position="113"/>
        <end position="219"/>
    </location>
</feature>
<gene>
    <name evidence="3" type="ORF">GCM10023203_19150</name>
</gene>
<protein>
    <recommendedName>
        <fullName evidence="2">PAS fold-4 domain-containing protein</fullName>
    </recommendedName>
</protein>
<comment type="caution">
    <text evidence="3">The sequence shown here is derived from an EMBL/GenBank/DDBJ whole genome shotgun (WGS) entry which is preliminary data.</text>
</comment>
<dbReference type="InterPro" id="IPR013656">
    <property type="entry name" value="PAS_4"/>
</dbReference>